<keyword evidence="2" id="KW-0808">Transferase</keyword>
<dbReference type="Proteomes" id="UP000484842">
    <property type="component" value="Unassembled WGS sequence"/>
</dbReference>
<dbReference type="Pfam" id="PF13692">
    <property type="entry name" value="Glyco_trans_1_4"/>
    <property type="match status" value="1"/>
</dbReference>
<evidence type="ECO:0000259" key="1">
    <source>
        <dbReference type="Pfam" id="PF13579"/>
    </source>
</evidence>
<reference evidence="2 3" key="1">
    <citation type="submission" date="2019-10" db="EMBL/GenBank/DDBJ databases">
        <title>Deinococcus sp. isolated from soil.</title>
        <authorList>
            <person name="Li Y."/>
            <person name="Wang J."/>
        </authorList>
    </citation>
    <scope>NUCLEOTIDE SEQUENCE [LARGE SCALE GENOMIC DNA]</scope>
    <source>
        <strain evidence="2 3">SDU3-2</strain>
    </source>
</reference>
<dbReference type="GO" id="GO:0016757">
    <property type="term" value="F:glycosyltransferase activity"/>
    <property type="evidence" value="ECO:0007669"/>
    <property type="project" value="TreeGrafter"/>
</dbReference>
<protein>
    <submittedName>
        <fullName evidence="2">Glycosyltransferase family 4 protein</fullName>
    </submittedName>
</protein>
<dbReference type="Pfam" id="PF13579">
    <property type="entry name" value="Glyco_trans_4_4"/>
    <property type="match status" value="1"/>
</dbReference>
<dbReference type="InterPro" id="IPR028098">
    <property type="entry name" value="Glyco_trans_4-like_N"/>
</dbReference>
<dbReference type="PANTHER" id="PTHR12526">
    <property type="entry name" value="GLYCOSYLTRANSFERASE"/>
    <property type="match status" value="1"/>
</dbReference>
<dbReference type="RefSeq" id="WP_322618823.1">
    <property type="nucleotide sequence ID" value="NZ_WBSL01000007.1"/>
</dbReference>
<dbReference type="Gene3D" id="3.40.50.2000">
    <property type="entry name" value="Glycogen Phosphorylase B"/>
    <property type="match status" value="2"/>
</dbReference>
<dbReference type="AlphaFoldDB" id="A0A7X1NYC8"/>
<name>A0A7X1NYC8_9DEIO</name>
<evidence type="ECO:0000313" key="3">
    <source>
        <dbReference type="Proteomes" id="UP000484842"/>
    </source>
</evidence>
<gene>
    <name evidence="2" type="ORF">F8S09_13150</name>
</gene>
<accession>A0A7X1NYC8</accession>
<feature type="domain" description="Glycosyltransferase subfamily 4-like N-terminal" evidence="1">
    <location>
        <begin position="25"/>
        <end position="179"/>
    </location>
</feature>
<dbReference type="SUPFAM" id="SSF53756">
    <property type="entry name" value="UDP-Glycosyltransferase/glycogen phosphorylase"/>
    <property type="match status" value="1"/>
</dbReference>
<evidence type="ECO:0000313" key="2">
    <source>
        <dbReference type="EMBL" id="MPY67619.1"/>
    </source>
</evidence>
<proteinExistence type="predicted"/>
<dbReference type="EMBL" id="WBSL01000007">
    <property type="protein sequence ID" value="MPY67619.1"/>
    <property type="molecule type" value="Genomic_DNA"/>
</dbReference>
<sequence>MTRRPEKVLVIAGYAPSLPNFRGPLLRRLVELGHEVVAVAPEQDPETEAKLAGLGVRYRAVPFRRTGLNPLHDLGSSLGLYRVIRQERPELVFAYTIKPVIFGSFAARAAGVRRIYAMVTGLGSIFTETDPRTRRLRRLVQVLYALALRLGRTAIFQNPDDRAVFTSRHLVPASRTRLVDGSGVDLTHYRQAPQPAGDLTFVLVGRLLRGKGIPEYVQAARLLASRGRARFVLVGPLDSNPSGIRREELEAWQAEGLVDYVGATDDVRPYLAACHVFVLPSAYGEGVPRSVLEALATGRAIITTDTPGCRETVAPGHNGFLVPPGDPAALAEAMAQFLDDPGLAGRMGKASLELARQKYDVTLVNKQMLEAFELS</sequence>
<keyword evidence="3" id="KW-1185">Reference proteome</keyword>
<dbReference type="CDD" id="cd03808">
    <property type="entry name" value="GT4_CapM-like"/>
    <property type="match status" value="1"/>
</dbReference>
<dbReference type="PANTHER" id="PTHR12526:SF638">
    <property type="entry name" value="SPORE COAT PROTEIN SA"/>
    <property type="match status" value="1"/>
</dbReference>
<organism evidence="2 3">
    <name type="scientific">Deinococcus terrestris</name>
    <dbReference type="NCBI Taxonomy" id="2651870"/>
    <lineage>
        <taxon>Bacteria</taxon>
        <taxon>Thermotogati</taxon>
        <taxon>Deinococcota</taxon>
        <taxon>Deinococci</taxon>
        <taxon>Deinococcales</taxon>
        <taxon>Deinococcaceae</taxon>
        <taxon>Deinococcus</taxon>
    </lineage>
</organism>
<comment type="caution">
    <text evidence="2">The sequence shown here is derived from an EMBL/GenBank/DDBJ whole genome shotgun (WGS) entry which is preliminary data.</text>
</comment>